<dbReference type="AlphaFoldDB" id="A0A5P3VRK9"/>
<organism evidence="1 2">
    <name type="scientific">Cupriavidus oxalaticus</name>
    <dbReference type="NCBI Taxonomy" id="96344"/>
    <lineage>
        <taxon>Bacteria</taxon>
        <taxon>Pseudomonadati</taxon>
        <taxon>Pseudomonadota</taxon>
        <taxon>Betaproteobacteria</taxon>
        <taxon>Burkholderiales</taxon>
        <taxon>Burkholderiaceae</taxon>
        <taxon>Cupriavidus</taxon>
    </lineage>
</organism>
<sequence>MKRSHSPFARLLALLLLATVLFARLAVAGYLCPQESEGAMAPAAMATCLEMDHAQPALCADHQQDGRHWADSNGHPPDLGALPTAVELWHVFPPTPYAIWPLHTADSANSSPAPIYLATARLRI</sequence>
<name>A0A5P3VRK9_9BURK</name>
<accession>A0A5P3VRK9</accession>
<evidence type="ECO:0000313" key="2">
    <source>
        <dbReference type="Proteomes" id="UP000325743"/>
    </source>
</evidence>
<dbReference type="EMBL" id="CP032520">
    <property type="protein sequence ID" value="QEZ48986.1"/>
    <property type="molecule type" value="Genomic_DNA"/>
</dbReference>
<geneLocation type="plasmid" evidence="1">
    <name>unnamed1</name>
</geneLocation>
<evidence type="ECO:0000313" key="1">
    <source>
        <dbReference type="EMBL" id="QEZ48986.1"/>
    </source>
</evidence>
<gene>
    <name evidence="1" type="ORF">D2917_32555</name>
</gene>
<proteinExistence type="predicted"/>
<reference evidence="1 2" key="1">
    <citation type="submission" date="2018-09" db="EMBL/GenBank/DDBJ databases">
        <title>Complete genome sequence of Cupriavidus oxalaticus T2, a bacterium capable of phenol tolerance and degradation.</title>
        <authorList>
            <person name="Yan J."/>
        </authorList>
    </citation>
    <scope>NUCLEOTIDE SEQUENCE [LARGE SCALE GENOMIC DNA]</scope>
    <source>
        <strain evidence="1 2">T2</strain>
        <plasmid evidence="1 2">unnamed1</plasmid>
    </source>
</reference>
<keyword evidence="1" id="KW-0614">Plasmid</keyword>
<protein>
    <submittedName>
        <fullName evidence="1">Uncharacterized protein</fullName>
    </submittedName>
</protein>
<dbReference type="Proteomes" id="UP000325743">
    <property type="component" value="Plasmid unnamed1"/>
</dbReference>